<dbReference type="Proteomes" id="UP000265427">
    <property type="component" value="Unassembled WGS sequence"/>
</dbReference>
<evidence type="ECO:0000313" key="5">
    <source>
        <dbReference type="Proteomes" id="UP000265427"/>
    </source>
</evidence>
<dbReference type="PANTHER" id="PTHR42678">
    <property type="entry name" value="AMIDASE"/>
    <property type="match status" value="1"/>
</dbReference>
<accession>A0A397AJ99</accession>
<evidence type="ECO:0000313" key="4">
    <source>
        <dbReference type="EMBL" id="RHY07953.1"/>
    </source>
</evidence>
<dbReference type="Gene3D" id="3.90.1300.10">
    <property type="entry name" value="Amidase signature (AS) domain"/>
    <property type="match status" value="2"/>
</dbReference>
<evidence type="ECO:0000259" key="3">
    <source>
        <dbReference type="Pfam" id="PF01425"/>
    </source>
</evidence>
<feature type="compositionally biased region" description="Basic and acidic residues" evidence="2">
    <location>
        <begin position="273"/>
        <end position="285"/>
    </location>
</feature>
<dbReference type="VEuPathDB" id="FungiDB:H257_10659"/>
<organism evidence="4 5">
    <name type="scientific">Aphanomyces astaci</name>
    <name type="common">Crayfish plague agent</name>
    <dbReference type="NCBI Taxonomy" id="112090"/>
    <lineage>
        <taxon>Eukaryota</taxon>
        <taxon>Sar</taxon>
        <taxon>Stramenopiles</taxon>
        <taxon>Oomycota</taxon>
        <taxon>Saprolegniomycetes</taxon>
        <taxon>Saprolegniales</taxon>
        <taxon>Verrucalvaceae</taxon>
        <taxon>Aphanomyces</taxon>
    </lineage>
</organism>
<feature type="coiled-coil region" evidence="1">
    <location>
        <begin position="205"/>
        <end position="235"/>
    </location>
</feature>
<dbReference type="InterPro" id="IPR023631">
    <property type="entry name" value="Amidase_dom"/>
</dbReference>
<feature type="domain" description="Amidase" evidence="3">
    <location>
        <begin position="10"/>
        <end position="84"/>
    </location>
</feature>
<evidence type="ECO:0000256" key="2">
    <source>
        <dbReference type="SAM" id="MobiDB-lite"/>
    </source>
</evidence>
<dbReference type="EMBL" id="QUSZ01005856">
    <property type="protein sequence ID" value="RHY07953.1"/>
    <property type="molecule type" value="Genomic_DNA"/>
</dbReference>
<keyword evidence="1" id="KW-0175">Coiled coil</keyword>
<proteinExistence type="predicted"/>
<dbReference type="SUPFAM" id="SSF75304">
    <property type="entry name" value="Amidase signature (AS) enzymes"/>
    <property type="match status" value="1"/>
</dbReference>
<dbReference type="AlphaFoldDB" id="A0A397AJ99"/>
<gene>
    <name evidence="4" type="ORF">DYB36_013228</name>
</gene>
<feature type="non-terminal residue" evidence="4">
    <location>
        <position position="1"/>
    </location>
</feature>
<protein>
    <recommendedName>
        <fullName evidence="3">Amidase domain-containing protein</fullName>
    </recommendedName>
</protein>
<dbReference type="PANTHER" id="PTHR42678:SF34">
    <property type="entry name" value="OS04G0183300 PROTEIN"/>
    <property type="match status" value="1"/>
</dbReference>
<reference evidence="4 5" key="1">
    <citation type="submission" date="2018-08" db="EMBL/GenBank/DDBJ databases">
        <title>Aphanomyces genome sequencing and annotation.</title>
        <authorList>
            <person name="Minardi D."/>
            <person name="Oidtmann B."/>
            <person name="Van Der Giezen M."/>
            <person name="Studholme D.J."/>
        </authorList>
    </citation>
    <scope>NUCLEOTIDE SEQUENCE [LARGE SCALE GENOMIC DNA]</scope>
    <source>
        <strain evidence="4 5">Kv</strain>
    </source>
</reference>
<feature type="region of interest" description="Disordered" evidence="2">
    <location>
        <begin position="252"/>
        <end position="285"/>
    </location>
</feature>
<sequence length="285" mass="30446">NHAQHYLDVIDQLNHNGPQLNAVIETSPTALTQAIAQDRNGTRSGLLHDIPILIKDNIATTGDGLTTCTGSFAMEGNIAPRDAFLSVVGLKPTVRLVSRTGVIPISARQDSPGYDTPPTTFLGVHILAPWAAPRRTWPVYSQTYNALTSFKNVRVAISKEAHDITKKQFLSQAHIDAFTQGVEKLKTLGADIVYATLASRRVQKLQEKNLVREEAAKKARAAEDAKAKAKRAKEAKAIAAVAAKAADEAAKEAAESASKAAIGGVTDTTSGDGECKESRTSREPT</sequence>
<dbReference type="Pfam" id="PF01425">
    <property type="entry name" value="Amidase"/>
    <property type="match status" value="1"/>
</dbReference>
<dbReference type="InterPro" id="IPR036928">
    <property type="entry name" value="AS_sf"/>
</dbReference>
<name>A0A397AJ99_APHAT</name>
<comment type="caution">
    <text evidence="4">The sequence shown here is derived from an EMBL/GenBank/DDBJ whole genome shotgun (WGS) entry which is preliminary data.</text>
</comment>
<evidence type="ECO:0000256" key="1">
    <source>
        <dbReference type="SAM" id="Coils"/>
    </source>
</evidence>